<protein>
    <submittedName>
        <fullName evidence="1">Uncharacterized protein</fullName>
    </submittedName>
</protein>
<sequence>MWVTGERVLERHTRPVLLALKSFSSQLISPTCPLGRPRQFYLSTCKVANAPASSTTQPVVETMSGGPGGGVPECAYHPVSGIIVPRPEDSFDVGKSLNITWSGGPVQKGARVTEIFDIVLAHGNDTADMPRWEKKIFSSKAFIFESDRKGRDGVWTNFDICGNTAFYQLCTISADLDFSSTSFILIIKNVTTDAEGRSYISSPFAIRQNVAFATTSLIASTGISGAISSPLTSAHRLQKLWNPTCNYRLVPRQVSALGLPWLSPSCC</sequence>
<dbReference type="EMBL" id="GEZM01037993">
    <property type="protein sequence ID" value="JAV81805.1"/>
    <property type="molecule type" value="Transcribed_RNA"/>
</dbReference>
<accession>A0A1Y1MBV2</accession>
<reference evidence="1" key="1">
    <citation type="journal article" date="2016" name="Sci. Rep.">
        <title>Molecular characterization of firefly nuptial gifts: a multi-omics approach sheds light on postcopulatory sexual selection.</title>
        <authorList>
            <person name="Al-Wathiqui N."/>
            <person name="Fallon T.R."/>
            <person name="South A."/>
            <person name="Weng J.K."/>
            <person name="Lewis S.M."/>
        </authorList>
    </citation>
    <scope>NUCLEOTIDE SEQUENCE</scope>
</reference>
<dbReference type="AlphaFoldDB" id="A0A1Y1MBV2"/>
<evidence type="ECO:0000313" key="1">
    <source>
        <dbReference type="EMBL" id="JAV81805.1"/>
    </source>
</evidence>
<organism evidence="1">
    <name type="scientific">Photinus pyralis</name>
    <name type="common">Common eastern firefly</name>
    <name type="synonym">Lampyris pyralis</name>
    <dbReference type="NCBI Taxonomy" id="7054"/>
    <lineage>
        <taxon>Eukaryota</taxon>
        <taxon>Metazoa</taxon>
        <taxon>Ecdysozoa</taxon>
        <taxon>Arthropoda</taxon>
        <taxon>Hexapoda</taxon>
        <taxon>Insecta</taxon>
        <taxon>Pterygota</taxon>
        <taxon>Neoptera</taxon>
        <taxon>Endopterygota</taxon>
        <taxon>Coleoptera</taxon>
        <taxon>Polyphaga</taxon>
        <taxon>Elateriformia</taxon>
        <taxon>Elateroidea</taxon>
        <taxon>Lampyridae</taxon>
        <taxon>Lampyrinae</taxon>
        <taxon>Photinus</taxon>
    </lineage>
</organism>
<name>A0A1Y1MBV2_PHOPY</name>
<proteinExistence type="predicted"/>